<dbReference type="Gene3D" id="1.25.40.10">
    <property type="entry name" value="Tetratricopeptide repeat domain"/>
    <property type="match status" value="1"/>
</dbReference>
<dbReference type="Proteomes" id="UP000266841">
    <property type="component" value="Unassembled WGS sequence"/>
</dbReference>
<dbReference type="SUPFAM" id="SSF144232">
    <property type="entry name" value="HIT/MYND zinc finger-like"/>
    <property type="match status" value="1"/>
</dbReference>
<dbReference type="Pfam" id="PF08238">
    <property type="entry name" value="Sel1"/>
    <property type="match status" value="3"/>
</dbReference>
<evidence type="ECO:0000256" key="5">
    <source>
        <dbReference type="PROSITE-ProRule" id="PRU00134"/>
    </source>
</evidence>
<evidence type="ECO:0000259" key="6">
    <source>
        <dbReference type="PROSITE" id="PS50865"/>
    </source>
</evidence>
<evidence type="ECO:0000256" key="4">
    <source>
        <dbReference type="ARBA" id="ARBA00038101"/>
    </source>
</evidence>
<reference evidence="7 8" key="1">
    <citation type="journal article" date="2012" name="Genome Biol.">
        <title>Genome and low-iron response of an oceanic diatom adapted to chronic iron limitation.</title>
        <authorList>
            <person name="Lommer M."/>
            <person name="Specht M."/>
            <person name="Roy A.S."/>
            <person name="Kraemer L."/>
            <person name="Andreson R."/>
            <person name="Gutowska M.A."/>
            <person name="Wolf J."/>
            <person name="Bergner S.V."/>
            <person name="Schilhabel M.B."/>
            <person name="Klostermeier U.C."/>
            <person name="Beiko R.G."/>
            <person name="Rosenstiel P."/>
            <person name="Hippler M."/>
            <person name="Laroche J."/>
        </authorList>
    </citation>
    <scope>NUCLEOTIDE SEQUENCE [LARGE SCALE GENOMIC DNA]</scope>
    <source>
        <strain evidence="7 8">CCMP1005</strain>
    </source>
</reference>
<dbReference type="OrthoDB" id="432970at2759"/>
<dbReference type="AlphaFoldDB" id="K0SJZ9"/>
<dbReference type="PANTHER" id="PTHR11102">
    <property type="entry name" value="SEL-1-LIKE PROTEIN"/>
    <property type="match status" value="1"/>
</dbReference>
<dbReference type="Pfam" id="PF01753">
    <property type="entry name" value="zf-MYND"/>
    <property type="match status" value="1"/>
</dbReference>
<accession>K0SJZ9</accession>
<evidence type="ECO:0000313" key="8">
    <source>
        <dbReference type="Proteomes" id="UP000266841"/>
    </source>
</evidence>
<name>K0SJZ9_THAOC</name>
<dbReference type="GO" id="GO:0008270">
    <property type="term" value="F:zinc ion binding"/>
    <property type="evidence" value="ECO:0007669"/>
    <property type="project" value="UniProtKB-KW"/>
</dbReference>
<keyword evidence="1" id="KW-0479">Metal-binding</keyword>
<comment type="similarity">
    <text evidence="4">Belongs to the sel-1 family.</text>
</comment>
<proteinExistence type="inferred from homology"/>
<evidence type="ECO:0000256" key="3">
    <source>
        <dbReference type="ARBA" id="ARBA00022833"/>
    </source>
</evidence>
<evidence type="ECO:0000256" key="2">
    <source>
        <dbReference type="ARBA" id="ARBA00022771"/>
    </source>
</evidence>
<gene>
    <name evidence="7" type="ORF">THAOC_18212</name>
</gene>
<evidence type="ECO:0000256" key="1">
    <source>
        <dbReference type="ARBA" id="ARBA00022723"/>
    </source>
</evidence>
<sequence>MMKCLPVMDDDDKVCANCGKHGSDTVKLKRCTACRLVKYCGVDCQKAHRKQHKKACNQRVAELKDEQLYSQGLERPEGDFCPICTLPIPFPIDKHSLFHPCCMTRIGCNVADTKTGIKPCPFCRAPLCDTDAEMVQLIQARVLKKDTTAMTQLGQKYLYGRLGLQKDVQKAVELWKEAAEFGSIDAFYLLGNAHHLGDGVEKDAKKAAQFWSKAAMQGHAEGRHNLGISEEIKGNYDNAVKNYLISAKMGYKASVQAIQRILMKGMAKIEQYMEAVKGYQDAAEEMKSHDRDKAREVKIVVAGMET</sequence>
<keyword evidence="2 5" id="KW-0863">Zinc-finger</keyword>
<dbReference type="PROSITE" id="PS50865">
    <property type="entry name" value="ZF_MYND_2"/>
    <property type="match status" value="1"/>
</dbReference>
<comment type="caution">
    <text evidence="7">The sequence shown here is derived from an EMBL/GenBank/DDBJ whole genome shotgun (WGS) entry which is preliminary data.</text>
</comment>
<dbReference type="SUPFAM" id="SSF81901">
    <property type="entry name" value="HCP-like"/>
    <property type="match status" value="1"/>
</dbReference>
<dbReference type="SMART" id="SM00671">
    <property type="entry name" value="SEL1"/>
    <property type="match status" value="3"/>
</dbReference>
<dbReference type="Gene3D" id="6.10.140.2220">
    <property type="match status" value="1"/>
</dbReference>
<protein>
    <recommendedName>
        <fullName evidence="6">MYND-type domain-containing protein</fullName>
    </recommendedName>
</protein>
<dbReference type="eggNOG" id="KOG1550">
    <property type="taxonomic scope" value="Eukaryota"/>
</dbReference>
<dbReference type="PANTHER" id="PTHR11102:SF160">
    <property type="entry name" value="ERAD-ASSOCIATED E3 UBIQUITIN-PROTEIN LIGASE COMPONENT HRD3"/>
    <property type="match status" value="1"/>
</dbReference>
<evidence type="ECO:0000313" key="7">
    <source>
        <dbReference type="EMBL" id="EJK61326.1"/>
    </source>
</evidence>
<dbReference type="InterPro" id="IPR011990">
    <property type="entry name" value="TPR-like_helical_dom_sf"/>
</dbReference>
<dbReference type="InterPro" id="IPR006597">
    <property type="entry name" value="Sel1-like"/>
</dbReference>
<feature type="domain" description="MYND-type" evidence="6">
    <location>
        <begin position="15"/>
        <end position="56"/>
    </location>
</feature>
<keyword evidence="3" id="KW-0862">Zinc</keyword>
<dbReference type="PROSITE" id="PS01360">
    <property type="entry name" value="ZF_MYND_1"/>
    <property type="match status" value="1"/>
</dbReference>
<organism evidence="7 8">
    <name type="scientific">Thalassiosira oceanica</name>
    <name type="common">Marine diatom</name>
    <dbReference type="NCBI Taxonomy" id="159749"/>
    <lineage>
        <taxon>Eukaryota</taxon>
        <taxon>Sar</taxon>
        <taxon>Stramenopiles</taxon>
        <taxon>Ochrophyta</taxon>
        <taxon>Bacillariophyta</taxon>
        <taxon>Coscinodiscophyceae</taxon>
        <taxon>Thalassiosirophycidae</taxon>
        <taxon>Thalassiosirales</taxon>
        <taxon>Thalassiosiraceae</taxon>
        <taxon>Thalassiosira</taxon>
    </lineage>
</organism>
<dbReference type="EMBL" id="AGNL01020144">
    <property type="protein sequence ID" value="EJK61326.1"/>
    <property type="molecule type" value="Genomic_DNA"/>
</dbReference>
<dbReference type="InterPro" id="IPR002893">
    <property type="entry name" value="Znf_MYND"/>
</dbReference>
<keyword evidence="8" id="KW-1185">Reference proteome</keyword>
<dbReference type="InterPro" id="IPR050767">
    <property type="entry name" value="Sel1_AlgK"/>
</dbReference>